<gene>
    <name evidence="2" type="ORF">GT347_04910</name>
</gene>
<protein>
    <submittedName>
        <fullName evidence="2">Uncharacterized protein</fullName>
    </submittedName>
</protein>
<dbReference type="KEGG" id="xyk:GT347_04910"/>
<organism evidence="2 3">
    <name type="scientific">Xylophilus rhododendri</name>
    <dbReference type="NCBI Taxonomy" id="2697032"/>
    <lineage>
        <taxon>Bacteria</taxon>
        <taxon>Pseudomonadati</taxon>
        <taxon>Pseudomonadota</taxon>
        <taxon>Betaproteobacteria</taxon>
        <taxon>Burkholderiales</taxon>
        <taxon>Xylophilus</taxon>
    </lineage>
</organism>
<dbReference type="RefSeq" id="WP_160550898.1">
    <property type="nucleotide sequence ID" value="NZ_CP047650.1"/>
</dbReference>
<sequence length="108" mass="11504">MARADIDLRRLSRLAAALVLVIAVAVGSVFGLLHHWRLPPGGDAPGSAGLQAVPAPRLQSAPQDDLAAYRAEQRRQLDAVGWEDRAQGRVRIPVADAIELVAQGKGVR</sequence>
<proteinExistence type="predicted"/>
<keyword evidence="1" id="KW-0472">Membrane</keyword>
<reference evidence="2 3" key="1">
    <citation type="submission" date="2020-01" db="EMBL/GenBank/DDBJ databases">
        <title>Genome sequencing of strain KACC 21265.</title>
        <authorList>
            <person name="Heo J."/>
            <person name="Kim S.-J."/>
            <person name="Kim J.-S."/>
            <person name="Hong S.-B."/>
            <person name="Kwon S.-W."/>
        </authorList>
    </citation>
    <scope>NUCLEOTIDE SEQUENCE [LARGE SCALE GENOMIC DNA]</scope>
    <source>
        <strain evidence="2 3">KACC 21265</strain>
    </source>
</reference>
<evidence type="ECO:0000256" key="1">
    <source>
        <dbReference type="SAM" id="Phobius"/>
    </source>
</evidence>
<evidence type="ECO:0000313" key="2">
    <source>
        <dbReference type="EMBL" id="QHI97380.1"/>
    </source>
</evidence>
<dbReference type="Proteomes" id="UP000464787">
    <property type="component" value="Chromosome"/>
</dbReference>
<name>A0A857J0J8_9BURK</name>
<evidence type="ECO:0000313" key="3">
    <source>
        <dbReference type="Proteomes" id="UP000464787"/>
    </source>
</evidence>
<dbReference type="EMBL" id="CP047650">
    <property type="protein sequence ID" value="QHI97380.1"/>
    <property type="molecule type" value="Genomic_DNA"/>
</dbReference>
<feature type="transmembrane region" description="Helical" evidence="1">
    <location>
        <begin position="12"/>
        <end position="33"/>
    </location>
</feature>
<keyword evidence="1" id="KW-0812">Transmembrane</keyword>
<dbReference type="AlphaFoldDB" id="A0A857J0J8"/>
<keyword evidence="3" id="KW-1185">Reference proteome</keyword>
<accession>A0A857J0J8</accession>
<keyword evidence="1" id="KW-1133">Transmembrane helix</keyword>